<keyword evidence="5 6" id="KW-0472">Membrane</keyword>
<sequence>MLRKKLFSFICLLLIQLFVSIVYKYSQTKGKYEYSPLAIITCAEAIKFLISSSLYLLNYLKIKNENENNFLKLIQNELSKKFLLNTFGLAFLYCLNNQIAFILFLRVDPASIILFRSLSSLESAILLWAFANRHINQIQWGSICLQVIGLIIVQYDACKSTTLFEGKYYLLLTITSLITAICSVLNEHLVKTYNINLNLQNTILYIFGFLLNLFIFIFFANIINENQEKKRFFQGYSWIVVSIILSNSLLGISITFVYKYADAIVKTFSTACAAGVLLIFNITLFHLHTNAISFLGATVIFIASYIYFVATSSSSSSPITTTTTNQSTLLSIESQDNSNNIKHNSKSLIKDLVYFMFIFIPIISFIYIFLKNTKYTL</sequence>
<evidence type="ECO:0000313" key="9">
    <source>
        <dbReference type="Proteomes" id="UP000663845"/>
    </source>
</evidence>
<dbReference type="GO" id="GO:0015165">
    <property type="term" value="F:pyrimidine nucleotide-sugar transmembrane transporter activity"/>
    <property type="evidence" value="ECO:0007669"/>
    <property type="project" value="InterPro"/>
</dbReference>
<dbReference type="AlphaFoldDB" id="A0A815K9T7"/>
<feature type="transmembrane region" description="Helical" evidence="6">
    <location>
        <begin position="291"/>
        <end position="310"/>
    </location>
</feature>
<dbReference type="GO" id="GO:0000139">
    <property type="term" value="C:Golgi membrane"/>
    <property type="evidence" value="ECO:0007669"/>
    <property type="project" value="InterPro"/>
</dbReference>
<comment type="caution">
    <text evidence="7">The sequence shown here is derived from an EMBL/GenBank/DDBJ whole genome shotgun (WGS) entry which is preliminary data.</text>
</comment>
<evidence type="ECO:0000313" key="7">
    <source>
        <dbReference type="EMBL" id="CAF1390464.1"/>
    </source>
</evidence>
<feature type="transmembrane region" description="Helical" evidence="6">
    <location>
        <begin position="202"/>
        <end position="223"/>
    </location>
</feature>
<keyword evidence="4 6" id="KW-1133">Transmembrane helix</keyword>
<evidence type="ECO:0000256" key="5">
    <source>
        <dbReference type="ARBA" id="ARBA00023136"/>
    </source>
</evidence>
<dbReference type="InterPro" id="IPR007271">
    <property type="entry name" value="Nuc_sug_transpt"/>
</dbReference>
<feature type="transmembrane region" description="Helical" evidence="6">
    <location>
        <begin position="169"/>
        <end position="190"/>
    </location>
</feature>
<keyword evidence="2" id="KW-0762">Sugar transport</keyword>
<comment type="subcellular location">
    <subcellularLocation>
        <location evidence="1">Membrane</location>
        <topology evidence="1">Multi-pass membrane protein</topology>
    </subcellularLocation>
</comment>
<dbReference type="EMBL" id="CAJNOG010000969">
    <property type="protein sequence ID" value="CAF1390464.1"/>
    <property type="molecule type" value="Genomic_DNA"/>
</dbReference>
<evidence type="ECO:0000313" key="8">
    <source>
        <dbReference type="EMBL" id="CAF3848881.1"/>
    </source>
</evidence>
<evidence type="ECO:0000256" key="4">
    <source>
        <dbReference type="ARBA" id="ARBA00022989"/>
    </source>
</evidence>
<feature type="transmembrane region" description="Helical" evidence="6">
    <location>
        <begin position="264"/>
        <end position="284"/>
    </location>
</feature>
<evidence type="ECO:0000256" key="1">
    <source>
        <dbReference type="ARBA" id="ARBA00004141"/>
    </source>
</evidence>
<dbReference type="Pfam" id="PF04142">
    <property type="entry name" value="Nuc_sug_transp"/>
    <property type="match status" value="1"/>
</dbReference>
<protein>
    <submittedName>
        <fullName evidence="7">Uncharacterized protein</fullName>
    </submittedName>
</protein>
<feature type="transmembrane region" description="Helical" evidence="6">
    <location>
        <begin position="37"/>
        <end position="62"/>
    </location>
</feature>
<accession>A0A815K9T7</accession>
<feature type="transmembrane region" description="Helical" evidence="6">
    <location>
        <begin position="235"/>
        <end position="258"/>
    </location>
</feature>
<dbReference type="PANTHER" id="PTHR10231">
    <property type="entry name" value="NUCLEOTIDE-SUGAR TRANSMEMBRANE TRANSPORTER"/>
    <property type="match status" value="1"/>
</dbReference>
<name>A0A815K9T7_9BILA</name>
<keyword evidence="2" id="KW-0813">Transport</keyword>
<feature type="transmembrane region" description="Helical" evidence="6">
    <location>
        <begin position="82"/>
        <end position="105"/>
    </location>
</feature>
<feature type="transmembrane region" description="Helical" evidence="6">
    <location>
        <begin position="6"/>
        <end position="25"/>
    </location>
</feature>
<reference evidence="7" key="1">
    <citation type="submission" date="2021-02" db="EMBL/GenBank/DDBJ databases">
        <authorList>
            <person name="Nowell W R."/>
        </authorList>
    </citation>
    <scope>NUCLEOTIDE SEQUENCE</scope>
</reference>
<gene>
    <name evidence="7" type="ORF">JYZ213_LOCUS37177</name>
    <name evidence="8" type="ORF">OXD698_LOCUS21159</name>
</gene>
<feature type="transmembrane region" description="Helical" evidence="6">
    <location>
        <begin position="352"/>
        <end position="370"/>
    </location>
</feature>
<organism evidence="7 9">
    <name type="scientific">Adineta steineri</name>
    <dbReference type="NCBI Taxonomy" id="433720"/>
    <lineage>
        <taxon>Eukaryota</taxon>
        <taxon>Metazoa</taxon>
        <taxon>Spiralia</taxon>
        <taxon>Gnathifera</taxon>
        <taxon>Rotifera</taxon>
        <taxon>Eurotatoria</taxon>
        <taxon>Bdelloidea</taxon>
        <taxon>Adinetida</taxon>
        <taxon>Adinetidae</taxon>
        <taxon>Adineta</taxon>
    </lineage>
</organism>
<feature type="transmembrane region" description="Helical" evidence="6">
    <location>
        <begin position="137"/>
        <end position="157"/>
    </location>
</feature>
<dbReference type="Proteomes" id="UP000663845">
    <property type="component" value="Unassembled WGS sequence"/>
</dbReference>
<dbReference type="EMBL" id="CAJOAZ010001726">
    <property type="protein sequence ID" value="CAF3848881.1"/>
    <property type="molecule type" value="Genomic_DNA"/>
</dbReference>
<keyword evidence="3 6" id="KW-0812">Transmembrane</keyword>
<evidence type="ECO:0000256" key="2">
    <source>
        <dbReference type="ARBA" id="ARBA00022597"/>
    </source>
</evidence>
<evidence type="ECO:0000256" key="6">
    <source>
        <dbReference type="SAM" id="Phobius"/>
    </source>
</evidence>
<dbReference type="Proteomes" id="UP000663844">
    <property type="component" value="Unassembled WGS sequence"/>
</dbReference>
<proteinExistence type="predicted"/>
<evidence type="ECO:0000256" key="3">
    <source>
        <dbReference type="ARBA" id="ARBA00022692"/>
    </source>
</evidence>